<dbReference type="EMBL" id="CP044016">
    <property type="protein sequence ID" value="QES90235.1"/>
    <property type="molecule type" value="Genomic_DNA"/>
</dbReference>
<gene>
    <name evidence="1" type="ORF">E0W69_016785</name>
</gene>
<sequence>MKLISAIFTCFLTFFTKPVKSQKIEKVYLRPKDSSTLYYCAIVPSEKKFNGILILMPEFGETPEYVLLQTNLPKLAAQNQLLTIIPILQDGVYSFGVDRISQNYLNNIIDSVLVKYHISPLKLIIGGFSIGGSTAIKYAETATIKPRAVFAIDPPLDFERFYNAAKRSTRISTNKIANTENHYMIKKLEKLTGGTPTSKRISYQDLSPYSMSDTTQKAIKPLTKIPIRIYSEPDIYWWMKNRNMDVASLNIIDGSACINELQLLGNKDARLILTTEKGFRNPNHLRHPHSWSIVENKKLIQWIIKKI</sequence>
<evidence type="ECO:0000313" key="1">
    <source>
        <dbReference type="EMBL" id="QES90235.1"/>
    </source>
</evidence>
<dbReference type="AlphaFoldDB" id="A0A5P2G409"/>
<keyword evidence="1" id="KW-0378">Hydrolase</keyword>
<dbReference type="InterPro" id="IPR029058">
    <property type="entry name" value="AB_hydrolase_fold"/>
</dbReference>
<accession>A0A5P2G409</accession>
<dbReference type="KEGG" id="arac:E0W69_016785"/>
<dbReference type="Gene3D" id="3.40.50.1820">
    <property type="entry name" value="alpha/beta hydrolase"/>
    <property type="match status" value="1"/>
</dbReference>
<dbReference type="SUPFAM" id="SSF53474">
    <property type="entry name" value="alpha/beta-Hydrolases"/>
    <property type="match status" value="1"/>
</dbReference>
<name>A0A5P2G409_9BACT</name>
<dbReference type="GO" id="GO:0016787">
    <property type="term" value="F:hydrolase activity"/>
    <property type="evidence" value="ECO:0007669"/>
    <property type="project" value="UniProtKB-KW"/>
</dbReference>
<organism evidence="1 2">
    <name type="scientific">Rhizosphaericola mali</name>
    <dbReference type="NCBI Taxonomy" id="2545455"/>
    <lineage>
        <taxon>Bacteria</taxon>
        <taxon>Pseudomonadati</taxon>
        <taxon>Bacteroidota</taxon>
        <taxon>Chitinophagia</taxon>
        <taxon>Chitinophagales</taxon>
        <taxon>Chitinophagaceae</taxon>
        <taxon>Rhizosphaericola</taxon>
    </lineage>
</organism>
<dbReference type="OrthoDB" id="1095982at2"/>
<evidence type="ECO:0000313" key="2">
    <source>
        <dbReference type="Proteomes" id="UP000292424"/>
    </source>
</evidence>
<protein>
    <submittedName>
        <fullName evidence="1">Alpha/beta hydrolase</fullName>
    </submittedName>
</protein>
<dbReference type="RefSeq" id="WP_131331191.1">
    <property type="nucleotide sequence ID" value="NZ_CP044016.1"/>
</dbReference>
<proteinExistence type="predicted"/>
<dbReference type="Proteomes" id="UP000292424">
    <property type="component" value="Chromosome"/>
</dbReference>
<keyword evidence="2" id="KW-1185">Reference proteome</keyword>
<reference evidence="1 2" key="1">
    <citation type="submission" date="2019-09" db="EMBL/GenBank/DDBJ databases">
        <title>Complete genome sequence of Arachidicoccus sp. B3-10 isolated from apple orchard soil.</title>
        <authorList>
            <person name="Kim H.S."/>
            <person name="Han K.-I."/>
            <person name="Suh M.K."/>
            <person name="Lee K.C."/>
            <person name="Eom M.K."/>
            <person name="Kim J.-S."/>
            <person name="Kang S.W."/>
            <person name="Sin Y."/>
            <person name="Lee J.-S."/>
        </authorList>
    </citation>
    <scope>NUCLEOTIDE SEQUENCE [LARGE SCALE GENOMIC DNA]</scope>
    <source>
        <strain evidence="1 2">B3-10</strain>
    </source>
</reference>